<dbReference type="GO" id="GO:0010628">
    <property type="term" value="P:positive regulation of gene expression"/>
    <property type="evidence" value="ECO:0007669"/>
    <property type="project" value="TreeGrafter"/>
</dbReference>
<dbReference type="GO" id="GO:0005615">
    <property type="term" value="C:extracellular space"/>
    <property type="evidence" value="ECO:0007669"/>
    <property type="project" value="TreeGrafter"/>
</dbReference>
<dbReference type="GO" id="GO:0008083">
    <property type="term" value="F:growth factor activity"/>
    <property type="evidence" value="ECO:0007669"/>
    <property type="project" value="InterPro"/>
</dbReference>
<reference evidence="2 3" key="1">
    <citation type="submission" date="2019-09" db="EMBL/GenBank/DDBJ databases">
        <title>A chromosome-level genome assembly of the Chinese tupelo Nyssa sinensis.</title>
        <authorList>
            <person name="Yang X."/>
            <person name="Kang M."/>
            <person name="Yang Y."/>
            <person name="Xiong H."/>
            <person name="Wang M."/>
            <person name="Zhang Z."/>
            <person name="Wang Z."/>
            <person name="Wu H."/>
            <person name="Ma T."/>
            <person name="Liu J."/>
            <person name="Xi Z."/>
        </authorList>
    </citation>
    <scope>NUCLEOTIDE SEQUENCE [LARGE SCALE GENOMIC DNA]</scope>
    <source>
        <strain evidence="2">J267</strain>
        <tissue evidence="2">Leaf</tissue>
    </source>
</reference>
<evidence type="ECO:0000313" key="3">
    <source>
        <dbReference type="Proteomes" id="UP000325577"/>
    </source>
</evidence>
<accession>A0A5J5BHY0</accession>
<dbReference type="GO" id="GO:0030154">
    <property type="term" value="P:cell differentiation"/>
    <property type="evidence" value="ECO:0007669"/>
    <property type="project" value="TreeGrafter"/>
</dbReference>
<dbReference type="Proteomes" id="UP000325577">
    <property type="component" value="Linkage Group LG12"/>
</dbReference>
<feature type="signal peptide" evidence="1">
    <location>
        <begin position="1"/>
        <end position="25"/>
    </location>
</feature>
<evidence type="ECO:0000313" key="2">
    <source>
        <dbReference type="EMBL" id="KAA8542349.1"/>
    </source>
</evidence>
<dbReference type="GO" id="GO:0008284">
    <property type="term" value="P:positive regulation of cell population proliferation"/>
    <property type="evidence" value="ECO:0007669"/>
    <property type="project" value="TreeGrafter"/>
</dbReference>
<proteinExistence type="predicted"/>
<keyword evidence="3" id="KW-1185">Reference proteome</keyword>
<dbReference type="PANTHER" id="PTHR36313">
    <property type="entry name" value="ROOT MERISTEM GROWTH FACTOR 2"/>
    <property type="match status" value="1"/>
</dbReference>
<dbReference type="InterPro" id="IPR038804">
    <property type="entry name" value="RGF3"/>
</dbReference>
<evidence type="ECO:0000256" key="1">
    <source>
        <dbReference type="SAM" id="SignalP"/>
    </source>
</evidence>
<keyword evidence="1" id="KW-0732">Signal</keyword>
<dbReference type="AlphaFoldDB" id="A0A5J5BHY0"/>
<feature type="chain" id="PRO_5023859887" evidence="1">
    <location>
        <begin position="26"/>
        <end position="127"/>
    </location>
</feature>
<protein>
    <submittedName>
        <fullName evidence="2">Uncharacterized protein</fullName>
    </submittedName>
</protein>
<dbReference type="EMBL" id="CM018035">
    <property type="protein sequence ID" value="KAA8542349.1"/>
    <property type="molecule type" value="Genomic_DNA"/>
</dbReference>
<dbReference type="OrthoDB" id="994020at2759"/>
<dbReference type="GO" id="GO:0010082">
    <property type="term" value="P:regulation of root meristem growth"/>
    <property type="evidence" value="ECO:0007669"/>
    <property type="project" value="InterPro"/>
</dbReference>
<sequence length="127" mass="14109">MVSICFSSFALGVVFIFLCLRDSVAYTHQVMETLVVADGSPLNFDKEVFNAVPTSVEAKNRRFGSGGRKMTEKMVMKKEMVNLGKRKLNVEHKLSNTSPPPVNVKKLGFVALNADYHVPKSHPPKNN</sequence>
<organism evidence="2 3">
    <name type="scientific">Nyssa sinensis</name>
    <dbReference type="NCBI Taxonomy" id="561372"/>
    <lineage>
        <taxon>Eukaryota</taxon>
        <taxon>Viridiplantae</taxon>
        <taxon>Streptophyta</taxon>
        <taxon>Embryophyta</taxon>
        <taxon>Tracheophyta</taxon>
        <taxon>Spermatophyta</taxon>
        <taxon>Magnoliopsida</taxon>
        <taxon>eudicotyledons</taxon>
        <taxon>Gunneridae</taxon>
        <taxon>Pentapetalae</taxon>
        <taxon>asterids</taxon>
        <taxon>Cornales</taxon>
        <taxon>Nyssaceae</taxon>
        <taxon>Nyssa</taxon>
    </lineage>
</organism>
<name>A0A5J5BHY0_9ASTE</name>
<dbReference type="PANTHER" id="PTHR36313:SF2">
    <property type="match status" value="1"/>
</dbReference>
<gene>
    <name evidence="2" type="ORF">F0562_023515</name>
</gene>